<evidence type="ECO:0000313" key="2">
    <source>
        <dbReference type="Proteomes" id="UP000886845"/>
    </source>
</evidence>
<evidence type="ECO:0000313" key="1">
    <source>
        <dbReference type="EMBL" id="HIV08756.1"/>
    </source>
</evidence>
<dbReference type="Proteomes" id="UP000886845">
    <property type="component" value="Unassembled WGS sequence"/>
</dbReference>
<name>A0A9D1T297_9BACT</name>
<proteinExistence type="predicted"/>
<dbReference type="AlphaFoldDB" id="A0A9D1T297"/>
<reference evidence="1" key="1">
    <citation type="submission" date="2020-10" db="EMBL/GenBank/DDBJ databases">
        <authorList>
            <person name="Gilroy R."/>
        </authorList>
    </citation>
    <scope>NUCLEOTIDE SEQUENCE</scope>
    <source>
        <strain evidence="1">35461</strain>
    </source>
</reference>
<organism evidence="1 2">
    <name type="scientific">Candidatus Spyradenecus faecavium</name>
    <dbReference type="NCBI Taxonomy" id="2840947"/>
    <lineage>
        <taxon>Bacteria</taxon>
        <taxon>Pseudomonadati</taxon>
        <taxon>Lentisphaerota</taxon>
        <taxon>Lentisphaeria</taxon>
        <taxon>Lentisphaerales</taxon>
        <taxon>Lentisphaeraceae</taxon>
        <taxon>Lentisphaeraceae incertae sedis</taxon>
        <taxon>Candidatus Spyradenecus</taxon>
    </lineage>
</organism>
<gene>
    <name evidence="1" type="ORF">IAC79_01405</name>
</gene>
<reference evidence="1" key="2">
    <citation type="journal article" date="2021" name="PeerJ">
        <title>Extensive microbial diversity within the chicken gut microbiome revealed by metagenomics and culture.</title>
        <authorList>
            <person name="Gilroy R."/>
            <person name="Ravi A."/>
            <person name="Getino M."/>
            <person name="Pursley I."/>
            <person name="Horton D.L."/>
            <person name="Alikhan N.F."/>
            <person name="Baker D."/>
            <person name="Gharbi K."/>
            <person name="Hall N."/>
            <person name="Watson M."/>
            <person name="Adriaenssens E.M."/>
            <person name="Foster-Nyarko E."/>
            <person name="Jarju S."/>
            <person name="Secka A."/>
            <person name="Antonio M."/>
            <person name="Oren A."/>
            <person name="Chaudhuri R.R."/>
            <person name="La Ragione R."/>
            <person name="Hildebrand F."/>
            <person name="Pallen M.J."/>
        </authorList>
    </citation>
    <scope>NUCLEOTIDE SEQUENCE</scope>
    <source>
        <strain evidence="1">35461</strain>
    </source>
</reference>
<sequence length="178" mass="18899">MNQCQEILLGPRSILPPFGQLVAAVLVAGGPHDTLSDQSALAIQNARQTLCSRSLFWGREGLCAELDALAADCSEPNWDGYEALPISPVALDRAKCLVCAIPQDLPEPSISPEPDGAIGLDWYATPSRICSVGCCPDGTYNYAALLDDDTATGHFSGMDEDTFPSVLSTLINKVLFNG</sequence>
<protein>
    <submittedName>
        <fullName evidence="1">Uncharacterized protein</fullName>
    </submittedName>
</protein>
<dbReference type="EMBL" id="DVOR01000045">
    <property type="protein sequence ID" value="HIV08756.1"/>
    <property type="molecule type" value="Genomic_DNA"/>
</dbReference>
<accession>A0A9D1T297</accession>
<comment type="caution">
    <text evidence="1">The sequence shown here is derived from an EMBL/GenBank/DDBJ whole genome shotgun (WGS) entry which is preliminary data.</text>
</comment>